<evidence type="ECO:0000259" key="5">
    <source>
        <dbReference type="PROSITE" id="PS50110"/>
    </source>
</evidence>
<keyword evidence="1 3" id="KW-0597">Phosphoprotein</keyword>
<proteinExistence type="predicted"/>
<dbReference type="SUPFAM" id="SSF52172">
    <property type="entry name" value="CheY-like"/>
    <property type="match status" value="1"/>
</dbReference>
<gene>
    <name evidence="6" type="ORF">IQ26_06458</name>
</gene>
<dbReference type="PROSITE" id="PS00622">
    <property type="entry name" value="HTH_LUXR_1"/>
    <property type="match status" value="1"/>
</dbReference>
<reference evidence="6 7" key="1">
    <citation type="journal article" date="2015" name="Stand. Genomic Sci.">
        <title>Genomic Encyclopedia of Bacterial and Archaeal Type Strains, Phase III: the genomes of soil and plant-associated and newly described type strains.</title>
        <authorList>
            <person name="Whitman W.B."/>
            <person name="Woyke T."/>
            <person name="Klenk H.P."/>
            <person name="Zhou Y."/>
            <person name="Lilburn T.G."/>
            <person name="Beck B.J."/>
            <person name="De Vos P."/>
            <person name="Vandamme P."/>
            <person name="Eisen J.A."/>
            <person name="Garrity G."/>
            <person name="Hugenholtz P."/>
            <person name="Kyrpides N.C."/>
        </authorList>
    </citation>
    <scope>NUCLEOTIDE SEQUENCE [LARGE SCALE GENOMIC DNA]</scope>
    <source>
        <strain evidence="6 7">CGMCC 1.2546</strain>
    </source>
</reference>
<evidence type="ECO:0000313" key="6">
    <source>
        <dbReference type="EMBL" id="TWI23151.1"/>
    </source>
</evidence>
<dbReference type="PROSITE" id="PS50110">
    <property type="entry name" value="RESPONSE_REGULATORY"/>
    <property type="match status" value="1"/>
</dbReference>
<feature type="modified residue" description="4-aspartylphosphate" evidence="3">
    <location>
        <position position="58"/>
    </location>
</feature>
<sequence>MMPAAIKLAVIDDHPLFREGVVRTLDQIGGFEIVAQGSSRDDALRISEDQQLDILLMDISVPGGGLSAIEPALQRNPDLKIVMLTVSEENQDVVTALQSGARGYVLKGVGSRTLAAILRTVALGERYVCPQLSARVLVDLSSQSTATAKVDVLAELTSREREILTLVAAGLSNKRIGLQLNLHEKTIKHHMTRILAKLNVSNRTEAAMTLRDATERQHSPVRHPA</sequence>
<dbReference type="SUPFAM" id="SSF46894">
    <property type="entry name" value="C-terminal effector domain of the bipartite response regulators"/>
    <property type="match status" value="1"/>
</dbReference>
<dbReference type="SMART" id="SM00421">
    <property type="entry name" value="HTH_LUXR"/>
    <property type="match status" value="1"/>
</dbReference>
<evidence type="ECO:0000259" key="4">
    <source>
        <dbReference type="PROSITE" id="PS50043"/>
    </source>
</evidence>
<dbReference type="PANTHER" id="PTHR43214">
    <property type="entry name" value="TWO-COMPONENT RESPONSE REGULATOR"/>
    <property type="match status" value="1"/>
</dbReference>
<dbReference type="Proteomes" id="UP000317122">
    <property type="component" value="Unassembled WGS sequence"/>
</dbReference>
<dbReference type="Pfam" id="PF00196">
    <property type="entry name" value="GerE"/>
    <property type="match status" value="1"/>
</dbReference>
<keyword evidence="7" id="KW-1185">Reference proteome</keyword>
<dbReference type="Pfam" id="PF00072">
    <property type="entry name" value="Response_reg"/>
    <property type="match status" value="1"/>
</dbReference>
<dbReference type="GO" id="GO:0000160">
    <property type="term" value="P:phosphorelay signal transduction system"/>
    <property type="evidence" value="ECO:0007669"/>
    <property type="project" value="InterPro"/>
</dbReference>
<feature type="domain" description="Response regulatory" evidence="5">
    <location>
        <begin position="7"/>
        <end position="122"/>
    </location>
</feature>
<organism evidence="6 7">
    <name type="scientific">Mesorhizobium tianshanense</name>
    <dbReference type="NCBI Taxonomy" id="39844"/>
    <lineage>
        <taxon>Bacteria</taxon>
        <taxon>Pseudomonadati</taxon>
        <taxon>Pseudomonadota</taxon>
        <taxon>Alphaproteobacteria</taxon>
        <taxon>Hyphomicrobiales</taxon>
        <taxon>Phyllobacteriaceae</taxon>
        <taxon>Mesorhizobium</taxon>
    </lineage>
</organism>
<evidence type="ECO:0000256" key="1">
    <source>
        <dbReference type="ARBA" id="ARBA00022553"/>
    </source>
</evidence>
<dbReference type="CDD" id="cd17535">
    <property type="entry name" value="REC_NarL-like"/>
    <property type="match status" value="1"/>
</dbReference>
<comment type="caution">
    <text evidence="6">The sequence shown here is derived from an EMBL/GenBank/DDBJ whole genome shotgun (WGS) entry which is preliminary data.</text>
</comment>
<dbReference type="InterPro" id="IPR011006">
    <property type="entry name" value="CheY-like_superfamily"/>
</dbReference>
<dbReference type="CDD" id="cd06170">
    <property type="entry name" value="LuxR_C_like"/>
    <property type="match status" value="1"/>
</dbReference>
<dbReference type="InterPro" id="IPR000792">
    <property type="entry name" value="Tscrpt_reg_LuxR_C"/>
</dbReference>
<feature type="domain" description="HTH luxR-type" evidence="4">
    <location>
        <begin position="149"/>
        <end position="214"/>
    </location>
</feature>
<protein>
    <submittedName>
        <fullName evidence="6">LuxR family two component transcriptional regulator</fullName>
    </submittedName>
</protein>
<dbReference type="SMART" id="SM00448">
    <property type="entry name" value="REC"/>
    <property type="match status" value="1"/>
</dbReference>
<accession>A0A562MUB4</accession>
<keyword evidence="2" id="KW-0238">DNA-binding</keyword>
<dbReference type="PROSITE" id="PS50043">
    <property type="entry name" value="HTH_LUXR_2"/>
    <property type="match status" value="1"/>
</dbReference>
<dbReference type="Gene3D" id="3.40.50.2300">
    <property type="match status" value="1"/>
</dbReference>
<dbReference type="InterPro" id="IPR016032">
    <property type="entry name" value="Sig_transdc_resp-reg_C-effctor"/>
</dbReference>
<dbReference type="AlphaFoldDB" id="A0A562MUB4"/>
<name>A0A562MUB4_9HYPH</name>
<dbReference type="GO" id="GO:0006355">
    <property type="term" value="P:regulation of DNA-templated transcription"/>
    <property type="evidence" value="ECO:0007669"/>
    <property type="project" value="InterPro"/>
</dbReference>
<dbReference type="GO" id="GO:0003677">
    <property type="term" value="F:DNA binding"/>
    <property type="evidence" value="ECO:0007669"/>
    <property type="project" value="UniProtKB-KW"/>
</dbReference>
<dbReference type="InterPro" id="IPR058245">
    <property type="entry name" value="NreC/VraR/RcsB-like_REC"/>
</dbReference>
<evidence type="ECO:0000256" key="2">
    <source>
        <dbReference type="ARBA" id="ARBA00023125"/>
    </source>
</evidence>
<evidence type="ECO:0000256" key="3">
    <source>
        <dbReference type="PROSITE-ProRule" id="PRU00169"/>
    </source>
</evidence>
<dbReference type="PRINTS" id="PR00038">
    <property type="entry name" value="HTHLUXR"/>
</dbReference>
<dbReference type="InterPro" id="IPR001789">
    <property type="entry name" value="Sig_transdc_resp-reg_receiver"/>
</dbReference>
<dbReference type="InterPro" id="IPR039420">
    <property type="entry name" value="WalR-like"/>
</dbReference>
<dbReference type="EMBL" id="VLKT01000060">
    <property type="protein sequence ID" value="TWI23151.1"/>
    <property type="molecule type" value="Genomic_DNA"/>
</dbReference>
<evidence type="ECO:0000313" key="7">
    <source>
        <dbReference type="Proteomes" id="UP000317122"/>
    </source>
</evidence>